<dbReference type="Proteomes" id="UP000612456">
    <property type="component" value="Unassembled WGS sequence"/>
</dbReference>
<keyword evidence="3" id="KW-0804">Transcription</keyword>
<evidence type="ECO:0000313" key="6">
    <source>
        <dbReference type="Proteomes" id="UP000612456"/>
    </source>
</evidence>
<keyword evidence="1" id="KW-0805">Transcription regulation</keyword>
<reference evidence="5" key="2">
    <citation type="submission" date="2020-09" db="EMBL/GenBank/DDBJ databases">
        <authorList>
            <person name="Sun Q."/>
            <person name="Zhou Y."/>
        </authorList>
    </citation>
    <scope>NUCLEOTIDE SEQUENCE</scope>
    <source>
        <strain evidence="5">CGMCC 1.15178</strain>
    </source>
</reference>
<evidence type="ECO:0000256" key="1">
    <source>
        <dbReference type="ARBA" id="ARBA00023015"/>
    </source>
</evidence>
<dbReference type="PANTHER" id="PTHR33204">
    <property type="entry name" value="TRANSCRIPTIONAL REGULATOR, MARR FAMILY"/>
    <property type="match status" value="1"/>
</dbReference>
<sequence length="139" mass="15817">MEATDCEEALQAGMPLKLKKWRVNALRDTCVPSGVRLKDTGFGYTLSIVGGKYKMIIMYWLSENKVMRFNELKRSIGSITFKTLSIMLKEMEADGIIIREEFPQVPPKVEYSLSERGLTLMPLLSMMCEWGEQNMAPKG</sequence>
<comment type="caution">
    <text evidence="5">The sequence shown here is derived from an EMBL/GenBank/DDBJ whole genome shotgun (WGS) entry which is preliminary data.</text>
</comment>
<dbReference type="GO" id="GO:0003677">
    <property type="term" value="F:DNA binding"/>
    <property type="evidence" value="ECO:0007669"/>
    <property type="project" value="UniProtKB-KW"/>
</dbReference>
<protein>
    <submittedName>
        <fullName evidence="5">HxlR family transcriptional regulator</fullName>
    </submittedName>
</protein>
<gene>
    <name evidence="5" type="ORF">GCM10010911_44850</name>
</gene>
<dbReference type="Pfam" id="PF01638">
    <property type="entry name" value="HxlR"/>
    <property type="match status" value="1"/>
</dbReference>
<dbReference type="EMBL" id="BMHP01000003">
    <property type="protein sequence ID" value="GGD81764.1"/>
    <property type="molecule type" value="Genomic_DNA"/>
</dbReference>
<dbReference type="InterPro" id="IPR036388">
    <property type="entry name" value="WH-like_DNA-bd_sf"/>
</dbReference>
<dbReference type="PROSITE" id="PS51118">
    <property type="entry name" value="HTH_HXLR"/>
    <property type="match status" value="1"/>
</dbReference>
<organism evidence="5 6">
    <name type="scientific">Paenibacillus nasutitermitis</name>
    <dbReference type="NCBI Taxonomy" id="1652958"/>
    <lineage>
        <taxon>Bacteria</taxon>
        <taxon>Bacillati</taxon>
        <taxon>Bacillota</taxon>
        <taxon>Bacilli</taxon>
        <taxon>Bacillales</taxon>
        <taxon>Paenibacillaceae</taxon>
        <taxon>Paenibacillus</taxon>
    </lineage>
</organism>
<keyword evidence="6" id="KW-1185">Reference proteome</keyword>
<dbReference type="AlphaFoldDB" id="A0A917DZ91"/>
<evidence type="ECO:0000256" key="3">
    <source>
        <dbReference type="ARBA" id="ARBA00023163"/>
    </source>
</evidence>
<dbReference type="PANTHER" id="PTHR33204:SF29">
    <property type="entry name" value="TRANSCRIPTIONAL REGULATOR"/>
    <property type="match status" value="1"/>
</dbReference>
<reference evidence="5" key="1">
    <citation type="journal article" date="2014" name="Int. J. Syst. Evol. Microbiol.">
        <title>Complete genome sequence of Corynebacterium casei LMG S-19264T (=DSM 44701T), isolated from a smear-ripened cheese.</title>
        <authorList>
            <consortium name="US DOE Joint Genome Institute (JGI-PGF)"/>
            <person name="Walter F."/>
            <person name="Albersmeier A."/>
            <person name="Kalinowski J."/>
            <person name="Ruckert C."/>
        </authorList>
    </citation>
    <scope>NUCLEOTIDE SEQUENCE</scope>
    <source>
        <strain evidence="5">CGMCC 1.15178</strain>
    </source>
</reference>
<dbReference type="Gene3D" id="1.10.10.10">
    <property type="entry name" value="Winged helix-like DNA-binding domain superfamily/Winged helix DNA-binding domain"/>
    <property type="match status" value="1"/>
</dbReference>
<proteinExistence type="predicted"/>
<evidence type="ECO:0000256" key="2">
    <source>
        <dbReference type="ARBA" id="ARBA00023125"/>
    </source>
</evidence>
<dbReference type="InterPro" id="IPR002577">
    <property type="entry name" value="HTH_HxlR"/>
</dbReference>
<feature type="domain" description="HTH hxlR-type" evidence="4">
    <location>
        <begin position="30"/>
        <end position="139"/>
    </location>
</feature>
<evidence type="ECO:0000259" key="4">
    <source>
        <dbReference type="PROSITE" id="PS51118"/>
    </source>
</evidence>
<evidence type="ECO:0000313" key="5">
    <source>
        <dbReference type="EMBL" id="GGD81764.1"/>
    </source>
</evidence>
<dbReference type="InterPro" id="IPR036390">
    <property type="entry name" value="WH_DNA-bd_sf"/>
</dbReference>
<keyword evidence="2" id="KW-0238">DNA-binding</keyword>
<dbReference type="SUPFAM" id="SSF46785">
    <property type="entry name" value="Winged helix' DNA-binding domain"/>
    <property type="match status" value="1"/>
</dbReference>
<accession>A0A917DZ91</accession>
<name>A0A917DZ91_9BACL</name>